<feature type="compositionally biased region" description="Acidic residues" evidence="7">
    <location>
        <begin position="465"/>
        <end position="486"/>
    </location>
</feature>
<evidence type="ECO:0000256" key="2">
    <source>
        <dbReference type="ARBA" id="ARBA00022517"/>
    </source>
</evidence>
<feature type="compositionally biased region" description="Acidic residues" evidence="7">
    <location>
        <begin position="361"/>
        <end position="374"/>
    </location>
</feature>
<feature type="region of interest" description="Disordered" evidence="7">
    <location>
        <begin position="449"/>
        <end position="556"/>
    </location>
</feature>
<dbReference type="PANTHER" id="PTHR17039:SF0">
    <property type="entry name" value="U3 SMALL NUCLEOLAR RIBONUCLEOPROTEIN PROTEIN MPP10"/>
    <property type="match status" value="1"/>
</dbReference>
<evidence type="ECO:0000256" key="5">
    <source>
        <dbReference type="ARBA" id="ARBA00023274"/>
    </source>
</evidence>
<feature type="compositionally biased region" description="Acidic residues" evidence="7">
    <location>
        <begin position="242"/>
        <end position="253"/>
    </location>
</feature>
<evidence type="ECO:0000256" key="7">
    <source>
        <dbReference type="SAM" id="MobiDB-lite"/>
    </source>
</evidence>
<keyword evidence="3" id="KW-0698">rRNA processing</keyword>
<comment type="similarity">
    <text evidence="6">Belongs to the MPP10 family.</text>
</comment>
<dbReference type="GO" id="GO:0034457">
    <property type="term" value="C:Mpp10 complex"/>
    <property type="evidence" value="ECO:0007669"/>
    <property type="project" value="InterPro"/>
</dbReference>
<reference evidence="8" key="1">
    <citation type="submission" date="2013-11" db="EMBL/GenBank/DDBJ databases">
        <title>Genome sequence of the fusiform rust pathogen reveals effectors for host alternation and coevolution with pine.</title>
        <authorList>
            <consortium name="DOE Joint Genome Institute"/>
            <person name="Smith K."/>
            <person name="Pendleton A."/>
            <person name="Kubisiak T."/>
            <person name="Anderson C."/>
            <person name="Salamov A."/>
            <person name="Aerts A."/>
            <person name="Riley R."/>
            <person name="Clum A."/>
            <person name="Lindquist E."/>
            <person name="Ence D."/>
            <person name="Campbell M."/>
            <person name="Kronenberg Z."/>
            <person name="Feau N."/>
            <person name="Dhillon B."/>
            <person name="Hamelin R."/>
            <person name="Burleigh J."/>
            <person name="Smith J."/>
            <person name="Yandell M."/>
            <person name="Nelson C."/>
            <person name="Grigoriev I."/>
            <person name="Davis J."/>
        </authorList>
    </citation>
    <scope>NUCLEOTIDE SEQUENCE</scope>
    <source>
        <strain evidence="8">G11</strain>
    </source>
</reference>
<dbReference type="OrthoDB" id="445326at2759"/>
<proteinExistence type="inferred from homology"/>
<dbReference type="AlphaFoldDB" id="A0A9P6TDQ9"/>
<feature type="region of interest" description="Disordered" evidence="7">
    <location>
        <begin position="842"/>
        <end position="864"/>
    </location>
</feature>
<dbReference type="InterPro" id="IPR012173">
    <property type="entry name" value="Mpp10"/>
</dbReference>
<evidence type="ECO:0000313" key="8">
    <source>
        <dbReference type="EMBL" id="KAG0148029.1"/>
    </source>
</evidence>
<feature type="region of interest" description="Disordered" evidence="7">
    <location>
        <begin position="173"/>
        <end position="437"/>
    </location>
</feature>
<accession>A0A9P6TDQ9</accession>
<feature type="compositionally biased region" description="Acidic residues" evidence="7">
    <location>
        <begin position="177"/>
        <end position="219"/>
    </location>
</feature>
<feature type="region of interest" description="Disordered" evidence="7">
    <location>
        <begin position="771"/>
        <end position="826"/>
    </location>
</feature>
<evidence type="ECO:0000313" key="9">
    <source>
        <dbReference type="Proteomes" id="UP000886653"/>
    </source>
</evidence>
<sequence>MSTDVPLIVPNEGPECFLDKVADKLSASAALFAGQCHFPTGSFSDHLEGARTRLVEECLRSSQKIFDDALKNEGMTLPLVTMLVAHFRDQGPETRAQASKRRKNGGATEVEHTPLNALYLGSEAEGIILDDVAIWKQMKLRHEGVMGWVRQVLDQDNFEELDEDLMASKKKEALGLSDEDIDEEEEEALFDSDEMDLDDLDFLGDDDEDGLSSSDDDEASSSGHSESALEEGANASYVTGLNDEDDSDESEDEAVNHNSTRKVTPLGKGKAKSVNNSEADLTLDDLESRPQSKKQSKPRPKSKVDDDFFSLAEFEDEADQGEQQMRRQLRKWAGHSGEPEDEESSEEEVDLFANLNGGVLAEEDKDSEEEEDDDEHRMDLSTVADLRYSDFFDPPARLPFKKTKQKVTQAKPDKSPSKKTKSGEPTSDFKGKSPRVMFSKKVIVTEIPAKNRGLRVADVSKGSTGDDDDDDDEGEILLSDSDDDEVLSQADSSDSGSQENRQADDTDSQTESDASEDPEQRTMSRFSRDLFDDGFSDGDSDQHSSGSKDGQESLSRHAKKLKLLSKQIAELEAENVAKKDWTLKGEAAARDRPQNSLLEEDLEFEHIQKIAPAVTEEKTLGLEALIKQRILDGQFDDVIRRRAIDAKAFLPSRLLELQDTQSSRSLAEVYEDEYRASRTKAETGLKAVNPKDEKLNKEHTELKALFEDLCGKLDALSNAHFTPKQPKATIKTINNLPSIALESALPTATGAGTLLAPEELYAADPKAVQRDSTELTHVQKQAERRERKKDRKSQMKKIETITGKSTVAPGQKSVEKMSTKEQKENSLKALEKVEGVTIIGKRPLGAAEGPKKARKLESGAAYKL</sequence>
<organism evidence="8 9">
    <name type="scientific">Cronartium quercuum f. sp. fusiforme G11</name>
    <dbReference type="NCBI Taxonomy" id="708437"/>
    <lineage>
        <taxon>Eukaryota</taxon>
        <taxon>Fungi</taxon>
        <taxon>Dikarya</taxon>
        <taxon>Basidiomycota</taxon>
        <taxon>Pucciniomycotina</taxon>
        <taxon>Pucciniomycetes</taxon>
        <taxon>Pucciniales</taxon>
        <taxon>Coleosporiaceae</taxon>
        <taxon>Cronartium</taxon>
    </lineage>
</organism>
<dbReference type="Proteomes" id="UP000886653">
    <property type="component" value="Unassembled WGS sequence"/>
</dbReference>
<feature type="compositionally biased region" description="Low complexity" evidence="7">
    <location>
        <begin position="220"/>
        <end position="233"/>
    </location>
</feature>
<keyword evidence="9" id="KW-1185">Reference proteome</keyword>
<evidence type="ECO:0000256" key="4">
    <source>
        <dbReference type="ARBA" id="ARBA00023242"/>
    </source>
</evidence>
<evidence type="ECO:0000256" key="6">
    <source>
        <dbReference type="ARBA" id="ARBA00029455"/>
    </source>
</evidence>
<dbReference type="GO" id="GO:0032040">
    <property type="term" value="C:small-subunit processome"/>
    <property type="evidence" value="ECO:0007669"/>
    <property type="project" value="TreeGrafter"/>
</dbReference>
<dbReference type="PIRSF" id="PIRSF017300">
    <property type="entry name" value="snoRNP_Mpp10"/>
    <property type="match status" value="1"/>
</dbReference>
<feature type="compositionally biased region" description="Acidic residues" evidence="7">
    <location>
        <begin position="339"/>
        <end position="350"/>
    </location>
</feature>
<feature type="compositionally biased region" description="Basic and acidic residues" evidence="7">
    <location>
        <begin position="518"/>
        <end position="531"/>
    </location>
</feature>
<dbReference type="Pfam" id="PF04006">
    <property type="entry name" value="Mpp10"/>
    <property type="match status" value="2"/>
</dbReference>
<feature type="compositionally biased region" description="Acidic residues" evidence="7">
    <location>
        <begin position="505"/>
        <end position="517"/>
    </location>
</feature>
<dbReference type="EMBL" id="MU167241">
    <property type="protein sequence ID" value="KAG0148029.1"/>
    <property type="molecule type" value="Genomic_DNA"/>
</dbReference>
<protein>
    <submittedName>
        <fullName evidence="8">Uncharacterized protein</fullName>
    </submittedName>
</protein>
<feature type="compositionally biased region" description="Polar residues" evidence="7">
    <location>
        <begin position="489"/>
        <end position="500"/>
    </location>
</feature>
<keyword evidence="4" id="KW-0539">Nucleus</keyword>
<comment type="subcellular location">
    <subcellularLocation>
        <location evidence="1">Nucleus</location>
        <location evidence="1">Nucleolus</location>
    </subcellularLocation>
</comment>
<evidence type="ECO:0000256" key="1">
    <source>
        <dbReference type="ARBA" id="ARBA00004604"/>
    </source>
</evidence>
<evidence type="ECO:0000256" key="3">
    <source>
        <dbReference type="ARBA" id="ARBA00022552"/>
    </source>
</evidence>
<name>A0A9P6TDQ9_9BASI</name>
<feature type="compositionally biased region" description="Basic and acidic residues" evidence="7">
    <location>
        <begin position="813"/>
        <end position="826"/>
    </location>
</feature>
<keyword evidence="5" id="KW-0687">Ribonucleoprotein</keyword>
<gene>
    <name evidence="8" type="ORF">CROQUDRAFT_655398</name>
</gene>
<keyword evidence="2" id="KW-0690">Ribosome biogenesis</keyword>
<dbReference type="GO" id="GO:0005732">
    <property type="term" value="C:sno(s)RNA-containing ribonucleoprotein complex"/>
    <property type="evidence" value="ECO:0007669"/>
    <property type="project" value="InterPro"/>
</dbReference>
<dbReference type="GO" id="GO:0006364">
    <property type="term" value="P:rRNA processing"/>
    <property type="evidence" value="ECO:0007669"/>
    <property type="project" value="UniProtKB-KW"/>
</dbReference>
<feature type="compositionally biased region" description="Basic residues" evidence="7">
    <location>
        <begin position="291"/>
        <end position="301"/>
    </location>
</feature>
<dbReference type="PANTHER" id="PTHR17039">
    <property type="entry name" value="U3 SMALL NUCLEOLAR RIBONUCLEOPROTEIN PROTEIN MPP10"/>
    <property type="match status" value="1"/>
</dbReference>
<comment type="caution">
    <text evidence="8">The sequence shown here is derived from an EMBL/GenBank/DDBJ whole genome shotgun (WGS) entry which is preliminary data.</text>
</comment>